<dbReference type="AlphaFoldDB" id="A0A835ZCD8"/>
<dbReference type="PANTHER" id="PTHR35213">
    <property type="entry name" value="RING-TYPE DOMAIN-CONTAINING PROTEIN-RELATED"/>
    <property type="match status" value="1"/>
</dbReference>
<keyword evidence="3" id="KW-1185">Reference proteome</keyword>
<gene>
    <name evidence="2" type="ORF">JKP88DRAFT_353661</name>
</gene>
<dbReference type="InterPro" id="IPR029016">
    <property type="entry name" value="GAF-like_dom_sf"/>
</dbReference>
<protein>
    <submittedName>
        <fullName evidence="2">Uncharacterized protein</fullName>
    </submittedName>
</protein>
<feature type="compositionally biased region" description="Acidic residues" evidence="1">
    <location>
        <begin position="464"/>
        <end position="473"/>
    </location>
</feature>
<comment type="caution">
    <text evidence="2">The sequence shown here is derived from an EMBL/GenBank/DDBJ whole genome shotgun (WGS) entry which is preliminary data.</text>
</comment>
<feature type="compositionally biased region" description="Gly residues" evidence="1">
    <location>
        <begin position="446"/>
        <end position="458"/>
    </location>
</feature>
<evidence type="ECO:0000256" key="1">
    <source>
        <dbReference type="SAM" id="MobiDB-lite"/>
    </source>
</evidence>
<dbReference type="PANTHER" id="PTHR35213:SF3">
    <property type="entry name" value="MYB-LIKE DOMAIN-CONTAINING PROTEIN"/>
    <property type="match status" value="1"/>
</dbReference>
<reference evidence="2" key="1">
    <citation type="submission" date="2021-02" db="EMBL/GenBank/DDBJ databases">
        <title>First Annotated Genome of the Yellow-green Alga Tribonema minus.</title>
        <authorList>
            <person name="Mahan K.M."/>
        </authorList>
    </citation>
    <scope>NUCLEOTIDE SEQUENCE</scope>
    <source>
        <strain evidence="2">UTEX B ZZ1240</strain>
    </source>
</reference>
<name>A0A835ZCD8_9STRA</name>
<proteinExistence type="predicted"/>
<evidence type="ECO:0000313" key="3">
    <source>
        <dbReference type="Proteomes" id="UP000664859"/>
    </source>
</evidence>
<sequence>MSMPFWTAHRIKLVLPTASAATRREAVVAVLAICMPEGLNLPDSEMLAALERAAQSGGERVVCDPELRTGRWHSYETLYAQHVIDDFEAGTLPIGEGTKLASLLCRLLNCNQTRLSKKLKIGKRFYAHAPAREPTLEAIAAHRVRQRRVSELEEMFLMAEGQTVRGAATTPILSEKMQAEWRERFVAHAHTVNQKLRDAWSWNSNKRTGPSGSDAITKFLNTMVPQPGPQTGGDFALSPMAPLFLVQHTPEGSTSSHAPGAINNMVSTHDGVHSMKLYHPTQQQQQAQQQQAAAMSDFYSHVYHQHLVLPSAFNCPPNGANNTSTPNTWLMDLMDGLGGAGVNSSVSAAAAADAEFHALHADALHGDMGGDDGIDMWSSLGNNLASIAFQNSAALGEGGDARRLLAGDAQQQQQLSGAACTHFDNRPADLTHGGDAQTVMDMDGAHVGGAASGGGGGLSRDDGPAEEEEDTEGGNELFQDFVGSFLQQVPFEAVDVWVPLARQETGGRVVLFHAGYFTNELEEWGEYSTNFSFEKGEGLPGRVFGSNTSEWQEDVHLLGHNMFLRLNGAIKTGIRTTFGVPVVSRRGVTFVIVFYSRKTVHVNPALRAFIERTVRSWKFDANVD</sequence>
<dbReference type="EMBL" id="JAFCMP010000086">
    <property type="protein sequence ID" value="KAG5187669.1"/>
    <property type="molecule type" value="Genomic_DNA"/>
</dbReference>
<accession>A0A835ZCD8</accession>
<feature type="region of interest" description="Disordered" evidence="1">
    <location>
        <begin position="426"/>
        <end position="473"/>
    </location>
</feature>
<organism evidence="2 3">
    <name type="scientific">Tribonema minus</name>
    <dbReference type="NCBI Taxonomy" id="303371"/>
    <lineage>
        <taxon>Eukaryota</taxon>
        <taxon>Sar</taxon>
        <taxon>Stramenopiles</taxon>
        <taxon>Ochrophyta</taxon>
        <taxon>PX clade</taxon>
        <taxon>Xanthophyceae</taxon>
        <taxon>Tribonematales</taxon>
        <taxon>Tribonemataceae</taxon>
        <taxon>Tribonema</taxon>
    </lineage>
</organism>
<dbReference type="Proteomes" id="UP000664859">
    <property type="component" value="Unassembled WGS sequence"/>
</dbReference>
<dbReference type="Gene3D" id="3.30.450.40">
    <property type="match status" value="1"/>
</dbReference>
<evidence type="ECO:0000313" key="2">
    <source>
        <dbReference type="EMBL" id="KAG5187669.1"/>
    </source>
</evidence>
<dbReference type="OrthoDB" id="47272at2759"/>